<dbReference type="InterPro" id="IPR000890">
    <property type="entry name" value="Aliphatic_acid_kin_short-chain"/>
</dbReference>
<accession>T0GCE5</accession>
<evidence type="ECO:0000256" key="4">
    <source>
        <dbReference type="ARBA" id="ARBA00022723"/>
    </source>
</evidence>
<feature type="binding site" evidence="9">
    <location>
        <begin position="283"/>
        <end position="285"/>
    </location>
    <ligand>
        <name>ATP</name>
        <dbReference type="ChEBI" id="CHEBI:30616"/>
    </ligand>
</feature>
<dbReference type="NCBIfam" id="TIGR00016">
    <property type="entry name" value="ackA"/>
    <property type="match status" value="1"/>
</dbReference>
<feature type="binding site" evidence="9">
    <location>
        <position position="9"/>
    </location>
    <ligand>
        <name>Mg(2+)</name>
        <dbReference type="ChEBI" id="CHEBI:18420"/>
    </ligand>
</feature>
<dbReference type="Gene3D" id="3.30.420.40">
    <property type="match status" value="2"/>
</dbReference>
<keyword evidence="3 9" id="KW-0808">Transferase</keyword>
<comment type="subcellular location">
    <subcellularLocation>
        <location evidence="9">Cytoplasm</location>
    </subcellularLocation>
</comment>
<comment type="function">
    <text evidence="9">Catalyzes the formation of acetyl phosphate from acetate and ATP. Can also catalyze the reverse reaction.</text>
</comment>
<keyword evidence="12" id="KW-1185">Reference proteome</keyword>
<keyword evidence="8 9" id="KW-0460">Magnesium</keyword>
<keyword evidence="7 9" id="KW-0067">ATP-binding</keyword>
<feature type="binding site" evidence="9">
    <location>
        <position position="93"/>
    </location>
    <ligand>
        <name>substrate</name>
    </ligand>
</feature>
<dbReference type="GO" id="GO:0005829">
    <property type="term" value="C:cytosol"/>
    <property type="evidence" value="ECO:0007669"/>
    <property type="project" value="TreeGrafter"/>
</dbReference>
<comment type="subunit">
    <text evidence="9">Homodimer.</text>
</comment>
<dbReference type="PROSITE" id="PS01075">
    <property type="entry name" value="ACETATE_KINASE_1"/>
    <property type="match status" value="1"/>
</dbReference>
<evidence type="ECO:0000256" key="5">
    <source>
        <dbReference type="ARBA" id="ARBA00022741"/>
    </source>
</evidence>
<evidence type="ECO:0000256" key="8">
    <source>
        <dbReference type="ARBA" id="ARBA00022842"/>
    </source>
</evidence>
<evidence type="ECO:0000313" key="12">
    <source>
        <dbReference type="Proteomes" id="UP000015525"/>
    </source>
</evidence>
<dbReference type="PANTHER" id="PTHR21060">
    <property type="entry name" value="ACETATE KINASE"/>
    <property type="match status" value="1"/>
</dbReference>
<dbReference type="HAMAP" id="MF_00020">
    <property type="entry name" value="Acetate_kinase"/>
    <property type="match status" value="1"/>
</dbReference>
<dbReference type="Proteomes" id="UP000015525">
    <property type="component" value="Unassembled WGS sequence"/>
</dbReference>
<comment type="pathway">
    <text evidence="9">Metabolic intermediate biosynthesis; acetyl-CoA biosynthesis; acetyl-CoA from acetate: step 1/2.</text>
</comment>
<feature type="active site" description="Proton donor/acceptor" evidence="9">
    <location>
        <position position="150"/>
    </location>
</feature>
<gene>
    <name evidence="9" type="primary">ackA</name>
    <name evidence="11" type="ORF">L288_17810</name>
</gene>
<dbReference type="AlphaFoldDB" id="T0GCE5"/>
<dbReference type="UniPathway" id="UPA00340">
    <property type="reaction ID" value="UER00458"/>
</dbReference>
<comment type="caution">
    <text evidence="11">The sequence shown here is derived from an EMBL/GenBank/DDBJ whole genome shotgun (WGS) entry which is preliminary data.</text>
</comment>
<dbReference type="PRINTS" id="PR00471">
    <property type="entry name" value="ACETATEKNASE"/>
</dbReference>
<comment type="catalytic activity">
    <reaction evidence="9">
        <text>acetate + ATP = acetyl phosphate + ADP</text>
        <dbReference type="Rhea" id="RHEA:11352"/>
        <dbReference type="ChEBI" id="CHEBI:22191"/>
        <dbReference type="ChEBI" id="CHEBI:30089"/>
        <dbReference type="ChEBI" id="CHEBI:30616"/>
        <dbReference type="ChEBI" id="CHEBI:456216"/>
        <dbReference type="EC" id="2.7.2.1"/>
    </reaction>
</comment>
<evidence type="ECO:0000256" key="2">
    <source>
        <dbReference type="ARBA" id="ARBA00022490"/>
    </source>
</evidence>
<feature type="binding site" evidence="9">
    <location>
        <begin position="328"/>
        <end position="332"/>
    </location>
    <ligand>
        <name>ATP</name>
        <dbReference type="ChEBI" id="CHEBI:30616"/>
    </ligand>
</feature>
<evidence type="ECO:0000256" key="10">
    <source>
        <dbReference type="RuleBase" id="RU003835"/>
    </source>
</evidence>
<comment type="similarity">
    <text evidence="1 9 10">Belongs to the acetokinase family.</text>
</comment>
<dbReference type="InterPro" id="IPR023865">
    <property type="entry name" value="Aliphatic_acid_kinase_CS"/>
</dbReference>
<dbReference type="RefSeq" id="WP_021239594.1">
    <property type="nucleotide sequence ID" value="NZ_ATHO01000154.1"/>
</dbReference>
<dbReference type="GO" id="GO:0006085">
    <property type="term" value="P:acetyl-CoA biosynthetic process"/>
    <property type="evidence" value="ECO:0007669"/>
    <property type="project" value="UniProtKB-UniRule"/>
</dbReference>
<keyword evidence="4 9" id="KW-0479">Metal-binding</keyword>
<dbReference type="EMBL" id="ATHO01000154">
    <property type="protein sequence ID" value="EQB01441.1"/>
    <property type="molecule type" value="Genomic_DNA"/>
</dbReference>
<evidence type="ECO:0000256" key="9">
    <source>
        <dbReference type="HAMAP-Rule" id="MF_00020"/>
    </source>
</evidence>
<dbReference type="InterPro" id="IPR004372">
    <property type="entry name" value="Ac/propionate_kinase"/>
</dbReference>
<feature type="site" description="Transition state stabilizer" evidence="9">
    <location>
        <position position="181"/>
    </location>
</feature>
<feature type="site" description="Transition state stabilizer" evidence="9">
    <location>
        <position position="241"/>
    </location>
</feature>
<feature type="binding site" evidence="9">
    <location>
        <begin position="208"/>
        <end position="212"/>
    </location>
    <ligand>
        <name>ATP</name>
        <dbReference type="ChEBI" id="CHEBI:30616"/>
    </ligand>
</feature>
<dbReference type="GO" id="GO:0000287">
    <property type="term" value="F:magnesium ion binding"/>
    <property type="evidence" value="ECO:0007669"/>
    <property type="project" value="UniProtKB-UniRule"/>
</dbReference>
<feature type="binding site" evidence="9">
    <location>
        <position position="379"/>
    </location>
    <ligand>
        <name>Mg(2+)</name>
        <dbReference type="ChEBI" id="CHEBI:18420"/>
    </ligand>
</feature>
<dbReference type="SUPFAM" id="SSF53067">
    <property type="entry name" value="Actin-like ATPase domain"/>
    <property type="match status" value="2"/>
</dbReference>
<dbReference type="PATRIC" id="fig|1329909.3.peg.3428"/>
<feature type="binding site" evidence="9">
    <location>
        <position position="16"/>
    </location>
    <ligand>
        <name>ATP</name>
        <dbReference type="ChEBI" id="CHEBI:30616"/>
    </ligand>
</feature>
<evidence type="ECO:0000256" key="1">
    <source>
        <dbReference type="ARBA" id="ARBA00008748"/>
    </source>
</evidence>
<dbReference type="EC" id="2.7.2.1" evidence="9"/>
<keyword evidence="6 9" id="KW-0418">Kinase</keyword>
<reference evidence="11 12" key="1">
    <citation type="journal article" date="2013" name="Genome Announc.">
        <title>Draft Genome Sequence of Sphingobium quisquiliarum Strain P25T, a Novel Hexachlorocyclohexane (HCH)-Degrading Bacterium Isolated from an HCH Dumpsite.</title>
        <authorList>
            <person name="Kumar Singh A."/>
            <person name="Sangwan N."/>
            <person name="Sharma A."/>
            <person name="Gupta V."/>
            <person name="Khurana J.P."/>
            <person name="Lal R."/>
        </authorList>
    </citation>
    <scope>NUCLEOTIDE SEQUENCE [LARGE SCALE GENOMIC DNA]</scope>
    <source>
        <strain evidence="11 12">P25</strain>
    </source>
</reference>
<evidence type="ECO:0000313" key="11">
    <source>
        <dbReference type="EMBL" id="EQB01441.1"/>
    </source>
</evidence>
<protein>
    <recommendedName>
        <fullName evidence="9">Acetate kinase</fullName>
        <ecNumber evidence="9">2.7.2.1</ecNumber>
    </recommendedName>
    <alternativeName>
        <fullName evidence="9">Acetokinase</fullName>
    </alternativeName>
</protein>
<proteinExistence type="inferred from homology"/>
<keyword evidence="2 9" id="KW-0963">Cytoplasm</keyword>
<evidence type="ECO:0000256" key="3">
    <source>
        <dbReference type="ARBA" id="ARBA00022679"/>
    </source>
</evidence>
<organism evidence="11 12">
    <name type="scientific">Sphingobium quisquiliarum P25</name>
    <dbReference type="NCBI Taxonomy" id="1329909"/>
    <lineage>
        <taxon>Bacteria</taxon>
        <taxon>Pseudomonadati</taxon>
        <taxon>Pseudomonadota</taxon>
        <taxon>Alphaproteobacteria</taxon>
        <taxon>Sphingomonadales</taxon>
        <taxon>Sphingomonadaceae</taxon>
        <taxon>Sphingobium</taxon>
    </lineage>
</organism>
<dbReference type="InterPro" id="IPR043129">
    <property type="entry name" value="ATPase_NBD"/>
</dbReference>
<name>T0GCE5_9SPHN</name>
<keyword evidence="5 9" id="KW-0547">Nucleotide-binding</keyword>
<evidence type="ECO:0000256" key="6">
    <source>
        <dbReference type="ARBA" id="ARBA00022777"/>
    </source>
</evidence>
<sequence length="399" mass="42942">MSRAIVSLNSGSSSIKFGLYALEPGGPVHKAGGKLEGIGTAPRLMIRDDDGTVLIQRDWPGGASLTHEQLLDVLYDWAGTHLTGYEIAAVGHRVVHGGRKFRHPVRVDAALLSELEAFCSLAPLHQPHNLAAIREIARKSPGLLQVACFDTAFHHDMPEVAARMALPRAYAERGFRRYGFHGLSYEYIARKLAELDPALARGRVIAAHLGNGASMCAMRESRSIDTTMGFTALDGLMMGTRSGSLDPGVIVHLQLQEGMSAQDVESLLYRQSGLLGVSGVSSDMRALHDSKDPHAREAIELFVWRAARHAGALMSALEGLDGLVFTAGIGENDPRIRAAICERLAWAGVVLDAQANASNAPVISSPDSRITVRVIPTDEERMIALHTSAILENREGEAA</sequence>
<dbReference type="GO" id="GO:0006083">
    <property type="term" value="P:acetate metabolic process"/>
    <property type="evidence" value="ECO:0007669"/>
    <property type="project" value="TreeGrafter"/>
</dbReference>
<dbReference type="PANTHER" id="PTHR21060:SF21">
    <property type="entry name" value="ACETATE KINASE"/>
    <property type="match status" value="1"/>
</dbReference>
<dbReference type="Pfam" id="PF00871">
    <property type="entry name" value="Acetate_kinase"/>
    <property type="match status" value="1"/>
</dbReference>
<evidence type="ECO:0000256" key="7">
    <source>
        <dbReference type="ARBA" id="ARBA00022840"/>
    </source>
</evidence>
<comment type="cofactor">
    <cofactor evidence="9">
        <name>Mg(2+)</name>
        <dbReference type="ChEBI" id="CHEBI:18420"/>
    </cofactor>
    <cofactor evidence="9">
        <name>Mn(2+)</name>
        <dbReference type="ChEBI" id="CHEBI:29035"/>
    </cofactor>
    <text evidence="9">Mg(2+). Can also accept Mn(2+).</text>
</comment>
<dbReference type="GO" id="GO:0005524">
    <property type="term" value="F:ATP binding"/>
    <property type="evidence" value="ECO:0007669"/>
    <property type="project" value="UniProtKB-KW"/>
</dbReference>
<dbReference type="GO" id="GO:0008776">
    <property type="term" value="F:acetate kinase activity"/>
    <property type="evidence" value="ECO:0007669"/>
    <property type="project" value="UniProtKB-UniRule"/>
</dbReference>
<dbReference type="PIRSF" id="PIRSF000722">
    <property type="entry name" value="Acetate_prop_kin"/>
    <property type="match status" value="1"/>
</dbReference>